<evidence type="ECO:0008006" key="2">
    <source>
        <dbReference type="Google" id="ProtNLM"/>
    </source>
</evidence>
<dbReference type="EMBL" id="HACM01005181">
    <property type="protein sequence ID" value="CRZ05623.1"/>
    <property type="molecule type" value="Transcribed_RNA"/>
</dbReference>
<feature type="non-terminal residue" evidence="1">
    <location>
        <position position="1"/>
    </location>
</feature>
<evidence type="ECO:0000313" key="1">
    <source>
        <dbReference type="EMBL" id="CRZ05623.1"/>
    </source>
</evidence>
<name>A0A0H5QUD7_9EUKA</name>
<organism evidence="1">
    <name type="scientific">Spongospora subterranea</name>
    <dbReference type="NCBI Taxonomy" id="70186"/>
    <lineage>
        <taxon>Eukaryota</taxon>
        <taxon>Sar</taxon>
        <taxon>Rhizaria</taxon>
        <taxon>Endomyxa</taxon>
        <taxon>Phytomyxea</taxon>
        <taxon>Plasmodiophorida</taxon>
        <taxon>Plasmodiophoridae</taxon>
        <taxon>Spongospora</taxon>
    </lineage>
</organism>
<protein>
    <recommendedName>
        <fullName evidence="2">Retrotransposon Copia-like N-terminal domain-containing protein</fullName>
    </recommendedName>
</protein>
<dbReference type="Pfam" id="PF14223">
    <property type="entry name" value="Retrotran_gag_2"/>
    <property type="match status" value="1"/>
</dbReference>
<accession>A0A0H5QUD7</accession>
<reference evidence="1" key="1">
    <citation type="submission" date="2015-04" db="EMBL/GenBank/DDBJ databases">
        <title>The genome sequence of the plant pathogenic Rhizarian Plasmodiophora brassicae reveals insights in its biotrophic life cycle and the origin of chitin synthesis.</title>
        <authorList>
            <person name="Schwelm A."/>
            <person name="Fogelqvist J."/>
            <person name="Knaust A."/>
            <person name="Julke S."/>
            <person name="Lilja T."/>
            <person name="Dhandapani V."/>
            <person name="Bonilla-Rosso G."/>
            <person name="Karlsson M."/>
            <person name="Shevchenko A."/>
            <person name="Choi S.R."/>
            <person name="Kim H.G."/>
            <person name="Park J.Y."/>
            <person name="Lim Y.P."/>
            <person name="Ludwig-Muller J."/>
            <person name="Dixelius C."/>
        </authorList>
    </citation>
    <scope>NUCLEOTIDE SEQUENCE</scope>
    <source>
        <tissue evidence="1">Potato root galls</tissue>
    </source>
</reference>
<proteinExistence type="predicted"/>
<sequence>VYTLRCTFLYTSIMMSTVYNIHKLEGSDDFPIWKRRMMAILQDKDYDISISYNPATFDPVEPRTDTTSSRTDTKTRGVIELNVGDSVLRHLLSETSAHAYWVKLHNIYQRKSLSSVVVKLRQWVTCMQDGQPVQEFIGRVESRARDLQGAGIEIPEKLISALVVCNLDSRFHSVATALDCQDFDHISLVTITSLLLNEEARQGQDIASTQANIAGKKRRCKVHPHLGHTDDQCYAQHLSFALAAGSRDIINRDKFKTTIMPLKLHLTSPGPGM</sequence>
<dbReference type="AlphaFoldDB" id="A0A0H5QUD7"/>